<sequence>MAVAIPMMAVAIPTGPQTWKIICTIYIQQEGKADRTANTDEVQVQLSKQLLGSNPVVGVKKTDQYGNVTFDGDLTNGEYVFWVKHLASGAEAVGSILCPAAGNWSYHTGDDWYNPPDQMESSYTTVS</sequence>
<reference evidence="1" key="1">
    <citation type="submission" date="2020-03" db="EMBL/GenBank/DDBJ databases">
        <title>The deep terrestrial virosphere.</title>
        <authorList>
            <person name="Holmfeldt K."/>
            <person name="Nilsson E."/>
            <person name="Simone D."/>
            <person name="Lopez-Fernandez M."/>
            <person name="Wu X."/>
            <person name="de Brujin I."/>
            <person name="Lundin D."/>
            <person name="Andersson A."/>
            <person name="Bertilsson S."/>
            <person name="Dopson M."/>
        </authorList>
    </citation>
    <scope>NUCLEOTIDE SEQUENCE</scope>
    <source>
        <strain evidence="1">MM415B02714</strain>
    </source>
</reference>
<evidence type="ECO:0000313" key="1">
    <source>
        <dbReference type="EMBL" id="QJA88662.1"/>
    </source>
</evidence>
<protein>
    <submittedName>
        <fullName evidence="1">Uncharacterized protein</fullName>
    </submittedName>
</protein>
<organism evidence="1">
    <name type="scientific">viral metagenome</name>
    <dbReference type="NCBI Taxonomy" id="1070528"/>
    <lineage>
        <taxon>unclassified sequences</taxon>
        <taxon>metagenomes</taxon>
        <taxon>organismal metagenomes</taxon>
    </lineage>
</organism>
<gene>
    <name evidence="1" type="ORF">MM415B02714_0009</name>
</gene>
<dbReference type="AlphaFoldDB" id="A0A6M3L487"/>
<accession>A0A6M3L487</accession>
<name>A0A6M3L487_9ZZZZ</name>
<dbReference type="EMBL" id="MT142795">
    <property type="protein sequence ID" value="QJA88662.1"/>
    <property type="molecule type" value="Genomic_DNA"/>
</dbReference>
<proteinExistence type="predicted"/>